<feature type="region of interest" description="Disordered" evidence="1">
    <location>
        <begin position="80"/>
        <end position="101"/>
    </location>
</feature>
<name>Q2RWL8_RHORT</name>
<evidence type="ECO:0000256" key="1">
    <source>
        <dbReference type="SAM" id="MobiDB-lite"/>
    </source>
</evidence>
<organism evidence="3 4">
    <name type="scientific">Rhodospirillum rubrum (strain ATCC 11170 / ATH 1.1.1 / DSM 467 / LMG 4362 / NCIMB 8255 / S1)</name>
    <dbReference type="NCBI Taxonomy" id="269796"/>
    <lineage>
        <taxon>Bacteria</taxon>
        <taxon>Pseudomonadati</taxon>
        <taxon>Pseudomonadota</taxon>
        <taxon>Alphaproteobacteria</taxon>
        <taxon>Rhodospirillales</taxon>
        <taxon>Rhodospirillaceae</taxon>
        <taxon>Rhodospirillum</taxon>
    </lineage>
</organism>
<sequence>MVRTPPVIHGGDPHMLGATYVKRHPRTGGYYFRRRVPDHLKPSIGTVEIIRSLATKSLDEAKRLSRPLADATDALFEEAEGLGGSERVSQPEGWHSDFITN</sequence>
<proteinExistence type="predicted"/>
<dbReference type="Proteomes" id="UP000001929">
    <property type="component" value="Chromosome"/>
</dbReference>
<evidence type="ECO:0000259" key="2">
    <source>
        <dbReference type="Pfam" id="PF20172"/>
    </source>
</evidence>
<dbReference type="EMBL" id="CP000230">
    <property type="protein sequence ID" value="ABC21477.1"/>
    <property type="molecule type" value="Genomic_DNA"/>
</dbReference>
<keyword evidence="4" id="KW-1185">Reference proteome</keyword>
<dbReference type="AlphaFoldDB" id="Q2RWL8"/>
<dbReference type="EnsemblBacteria" id="ABC21477">
    <property type="protein sequence ID" value="ABC21477"/>
    <property type="gene ID" value="Rru_A0673"/>
</dbReference>
<dbReference type="InterPro" id="IPR046668">
    <property type="entry name" value="DUF6538"/>
</dbReference>
<accession>Q2RWL8</accession>
<evidence type="ECO:0000313" key="4">
    <source>
        <dbReference type="Proteomes" id="UP000001929"/>
    </source>
</evidence>
<dbReference type="HOGENOM" id="CLU_2481288_0_0_5"/>
<dbReference type="KEGG" id="rru:Rru_A0673"/>
<evidence type="ECO:0000313" key="3">
    <source>
        <dbReference type="EMBL" id="ABC21477.1"/>
    </source>
</evidence>
<gene>
    <name evidence="3" type="ordered locus">Rru_A0673</name>
</gene>
<feature type="domain" description="DUF6538" evidence="2">
    <location>
        <begin position="26"/>
        <end position="80"/>
    </location>
</feature>
<protein>
    <recommendedName>
        <fullName evidence="2">DUF6538 domain-containing protein</fullName>
    </recommendedName>
</protein>
<reference evidence="3 4" key="1">
    <citation type="journal article" date="2011" name="Stand. Genomic Sci.">
        <title>Complete genome sequence of Rhodospirillum rubrum type strain (S1).</title>
        <authorList>
            <person name="Munk A.C."/>
            <person name="Copeland A."/>
            <person name="Lucas S."/>
            <person name="Lapidus A."/>
            <person name="Del Rio T.G."/>
            <person name="Barry K."/>
            <person name="Detter J.C."/>
            <person name="Hammon N."/>
            <person name="Israni S."/>
            <person name="Pitluck S."/>
            <person name="Brettin T."/>
            <person name="Bruce D."/>
            <person name="Han C."/>
            <person name="Tapia R."/>
            <person name="Gilna P."/>
            <person name="Schmutz J."/>
            <person name="Larimer F."/>
            <person name="Land M."/>
            <person name="Kyrpides N.C."/>
            <person name="Mavromatis K."/>
            <person name="Richardson P."/>
            <person name="Rohde M."/>
            <person name="Goker M."/>
            <person name="Klenk H.P."/>
            <person name="Zhang Y."/>
            <person name="Roberts G.P."/>
            <person name="Reslewic S."/>
            <person name="Schwartz D.C."/>
        </authorList>
    </citation>
    <scope>NUCLEOTIDE SEQUENCE [LARGE SCALE GENOMIC DNA]</scope>
    <source>
        <strain evidence="4">ATCC 11170 / ATH 1.1.1 / DSM 467 / LMG 4362 / NCIMB 8255 / S1</strain>
    </source>
</reference>
<dbReference type="Pfam" id="PF20172">
    <property type="entry name" value="DUF6538"/>
    <property type="match status" value="1"/>
</dbReference>